<sequence length="37" mass="4218">MYYVALDALSDWHARHRQSSIPAPKHAGKVSRPTIEK</sequence>
<name>A0A2Z4Y5U9_SUMC1</name>
<organism evidence="2 3">
    <name type="scientific">Sumerlaea chitinivorans</name>
    <dbReference type="NCBI Taxonomy" id="2250252"/>
    <lineage>
        <taxon>Bacteria</taxon>
        <taxon>Candidatus Sumerlaeota</taxon>
        <taxon>Candidatus Sumerlaeia</taxon>
        <taxon>Candidatus Sumerlaeales</taxon>
        <taxon>Candidatus Sumerlaeaceae</taxon>
        <taxon>Candidatus Sumerlaea</taxon>
    </lineage>
</organism>
<gene>
    <name evidence="2" type="ORF">BRCON_1549</name>
</gene>
<dbReference type="EMBL" id="CP030759">
    <property type="protein sequence ID" value="AXA36326.1"/>
    <property type="molecule type" value="Genomic_DNA"/>
</dbReference>
<evidence type="ECO:0000313" key="2">
    <source>
        <dbReference type="EMBL" id="AXA36326.1"/>
    </source>
</evidence>
<dbReference type="Proteomes" id="UP000262583">
    <property type="component" value="Chromosome"/>
</dbReference>
<reference evidence="2 3" key="1">
    <citation type="submission" date="2018-05" db="EMBL/GenBank/DDBJ databases">
        <title>A metagenomic window into the 2 km-deep terrestrial subsurface aquifer revealed taxonomically and functionally diverse microbial community comprising novel uncultured bacterial lineages.</title>
        <authorList>
            <person name="Kadnikov V.V."/>
            <person name="Mardanov A.V."/>
            <person name="Beletsky A.V."/>
            <person name="Banks D."/>
            <person name="Pimenov N.V."/>
            <person name="Frank Y.A."/>
            <person name="Karnachuk O.V."/>
            <person name="Ravin N.V."/>
        </authorList>
    </citation>
    <scope>NUCLEOTIDE SEQUENCE [LARGE SCALE GENOMIC DNA]</scope>
    <source>
        <strain evidence="2">BY</strain>
    </source>
</reference>
<protein>
    <submittedName>
        <fullName evidence="2">Uncharacterized protein</fullName>
    </submittedName>
</protein>
<dbReference type="AlphaFoldDB" id="A0A2Z4Y5U9"/>
<dbReference type="KEGG" id="schv:BRCON_1549"/>
<evidence type="ECO:0000313" key="3">
    <source>
        <dbReference type="Proteomes" id="UP000262583"/>
    </source>
</evidence>
<evidence type="ECO:0000256" key="1">
    <source>
        <dbReference type="SAM" id="MobiDB-lite"/>
    </source>
</evidence>
<feature type="region of interest" description="Disordered" evidence="1">
    <location>
        <begin position="14"/>
        <end position="37"/>
    </location>
</feature>
<proteinExistence type="predicted"/>
<accession>A0A2Z4Y5U9</accession>